<name>A0AAD5DAD6_AMBAR</name>
<comment type="caution">
    <text evidence="1">The sequence shown here is derived from an EMBL/GenBank/DDBJ whole genome shotgun (WGS) entry which is preliminary data.</text>
</comment>
<keyword evidence="2" id="KW-1185">Reference proteome</keyword>
<evidence type="ECO:0000313" key="2">
    <source>
        <dbReference type="Proteomes" id="UP001206925"/>
    </source>
</evidence>
<reference evidence="1" key="1">
    <citation type="submission" date="2022-06" db="EMBL/GenBank/DDBJ databases">
        <title>Uncovering the hologenomic basis of an extraordinary plant invasion.</title>
        <authorList>
            <person name="Bieker V.C."/>
            <person name="Martin M.D."/>
            <person name="Gilbert T."/>
            <person name="Hodgins K."/>
            <person name="Battlay P."/>
            <person name="Petersen B."/>
            <person name="Wilson J."/>
        </authorList>
    </citation>
    <scope>NUCLEOTIDE SEQUENCE</scope>
    <source>
        <strain evidence="1">AA19_3_7</strain>
        <tissue evidence="1">Leaf</tissue>
    </source>
</reference>
<sequence>IEDAPQLLDKMLQPDFQDAYHWPPPCDMGSVALHKYKGFLAARNQAQ</sequence>
<feature type="non-terminal residue" evidence="1">
    <location>
        <position position="1"/>
    </location>
</feature>
<dbReference type="AlphaFoldDB" id="A0AAD5DAD6"/>
<evidence type="ECO:0000313" key="1">
    <source>
        <dbReference type="EMBL" id="KAI7756149.1"/>
    </source>
</evidence>
<protein>
    <submittedName>
        <fullName evidence="1">Uncharacterized protein</fullName>
    </submittedName>
</protein>
<organism evidence="1 2">
    <name type="scientific">Ambrosia artemisiifolia</name>
    <name type="common">Common ragweed</name>
    <dbReference type="NCBI Taxonomy" id="4212"/>
    <lineage>
        <taxon>Eukaryota</taxon>
        <taxon>Viridiplantae</taxon>
        <taxon>Streptophyta</taxon>
        <taxon>Embryophyta</taxon>
        <taxon>Tracheophyta</taxon>
        <taxon>Spermatophyta</taxon>
        <taxon>Magnoliopsida</taxon>
        <taxon>eudicotyledons</taxon>
        <taxon>Gunneridae</taxon>
        <taxon>Pentapetalae</taxon>
        <taxon>asterids</taxon>
        <taxon>campanulids</taxon>
        <taxon>Asterales</taxon>
        <taxon>Asteraceae</taxon>
        <taxon>Asteroideae</taxon>
        <taxon>Heliantheae alliance</taxon>
        <taxon>Heliantheae</taxon>
        <taxon>Ambrosia</taxon>
    </lineage>
</organism>
<accession>A0AAD5DAD6</accession>
<proteinExistence type="predicted"/>
<dbReference type="EMBL" id="JAMZMK010000551">
    <property type="protein sequence ID" value="KAI7756149.1"/>
    <property type="molecule type" value="Genomic_DNA"/>
</dbReference>
<dbReference type="Proteomes" id="UP001206925">
    <property type="component" value="Unassembled WGS sequence"/>
</dbReference>
<gene>
    <name evidence="1" type="ORF">M8C21_023996</name>
</gene>